<dbReference type="Proteomes" id="UP000193355">
    <property type="component" value="Unassembled WGS sequence"/>
</dbReference>
<keyword evidence="4" id="KW-0031">Aminopeptidase</keyword>
<dbReference type="Gene3D" id="2.120.10.30">
    <property type="entry name" value="TolB, C-terminal domain"/>
    <property type="match status" value="1"/>
</dbReference>
<dbReference type="Pfam" id="PF00326">
    <property type="entry name" value="Peptidase_S9"/>
    <property type="match status" value="1"/>
</dbReference>
<dbReference type="InterPro" id="IPR029058">
    <property type="entry name" value="AB_hydrolase_fold"/>
</dbReference>
<dbReference type="EMBL" id="FXBB01000003">
    <property type="protein sequence ID" value="SMG15028.1"/>
    <property type="molecule type" value="Genomic_DNA"/>
</dbReference>
<proteinExistence type="predicted"/>
<reference evidence="5" key="1">
    <citation type="submission" date="2017-04" db="EMBL/GenBank/DDBJ databases">
        <authorList>
            <person name="Varghese N."/>
            <person name="Submissions S."/>
        </authorList>
    </citation>
    <scope>NUCLEOTIDE SEQUENCE [LARGE SCALE GENOMIC DNA]</scope>
    <source>
        <strain evidence="5">USBA 82</strain>
    </source>
</reference>
<evidence type="ECO:0000256" key="1">
    <source>
        <dbReference type="ARBA" id="ARBA00022801"/>
    </source>
</evidence>
<dbReference type="SUPFAM" id="SSF82171">
    <property type="entry name" value="DPP6 N-terminal domain-like"/>
    <property type="match status" value="1"/>
</dbReference>
<dbReference type="PANTHER" id="PTHR42776:SF27">
    <property type="entry name" value="DIPEPTIDYL PEPTIDASE FAMILY MEMBER 6"/>
    <property type="match status" value="1"/>
</dbReference>
<organism evidence="4 5">
    <name type="scientific">Dethiosulfovibrio salsuginis</name>
    <dbReference type="NCBI Taxonomy" id="561720"/>
    <lineage>
        <taxon>Bacteria</taxon>
        <taxon>Thermotogati</taxon>
        <taxon>Synergistota</taxon>
        <taxon>Synergistia</taxon>
        <taxon>Synergistales</taxon>
        <taxon>Dethiosulfovibrionaceae</taxon>
        <taxon>Dethiosulfovibrio</taxon>
    </lineage>
</organism>
<dbReference type="STRING" id="561720.SAMN06275492_1038"/>
<dbReference type="PANTHER" id="PTHR42776">
    <property type="entry name" value="SERINE PEPTIDASE S9 FAMILY MEMBER"/>
    <property type="match status" value="1"/>
</dbReference>
<evidence type="ECO:0000256" key="2">
    <source>
        <dbReference type="SAM" id="SignalP"/>
    </source>
</evidence>
<evidence type="ECO:0000313" key="5">
    <source>
        <dbReference type="Proteomes" id="UP000193355"/>
    </source>
</evidence>
<keyword evidence="2" id="KW-0732">Signal</keyword>
<feature type="chain" id="PRO_5012778653" evidence="2">
    <location>
        <begin position="24"/>
        <end position="631"/>
    </location>
</feature>
<evidence type="ECO:0000259" key="3">
    <source>
        <dbReference type="Pfam" id="PF00326"/>
    </source>
</evidence>
<dbReference type="Gene3D" id="3.40.50.1820">
    <property type="entry name" value="alpha/beta hydrolase"/>
    <property type="match status" value="1"/>
</dbReference>
<name>A0A1X7IJE1_9BACT</name>
<gene>
    <name evidence="4" type="ORF">SAMN06275492_1038</name>
</gene>
<protein>
    <submittedName>
        <fullName evidence="4">Dipeptidyl aminopeptidase/acylaminoacyl peptidase</fullName>
    </submittedName>
</protein>
<keyword evidence="1" id="KW-0378">Hydrolase</keyword>
<feature type="signal peptide" evidence="2">
    <location>
        <begin position="1"/>
        <end position="23"/>
    </location>
</feature>
<dbReference type="GO" id="GO:0006508">
    <property type="term" value="P:proteolysis"/>
    <property type="evidence" value="ECO:0007669"/>
    <property type="project" value="InterPro"/>
</dbReference>
<dbReference type="GO" id="GO:0004252">
    <property type="term" value="F:serine-type endopeptidase activity"/>
    <property type="evidence" value="ECO:0007669"/>
    <property type="project" value="TreeGrafter"/>
</dbReference>
<keyword evidence="5" id="KW-1185">Reference proteome</keyword>
<dbReference type="SUPFAM" id="SSF53474">
    <property type="entry name" value="alpha/beta-Hydrolases"/>
    <property type="match status" value="1"/>
</dbReference>
<dbReference type="AlphaFoldDB" id="A0A1X7IJE1"/>
<evidence type="ECO:0000313" key="4">
    <source>
        <dbReference type="EMBL" id="SMG15028.1"/>
    </source>
</evidence>
<sequence>MKATLAIAIASTAVIMLASPLFAEVKPPKLPLEDFFRLPTKTAYRISPNGTHYAFLQPWNDRLNIHVAKIGEEAKRITSSTERDIRAYAWVNDDALVYLQDKGGDENYHVYVLMKDGSDVKDLTPFEGVRAGILDDLEDDDDHILVEMNRRNPQIFDVYKVNIHTGEMEMVAENPGTIGGWMTDHDGNIRIAYAMEGLKRTILYRDNQDDEFHPIFSTDFTDSVIPVGFSGDNRDLYVLSNLDRNTKALYLFDPQEKAFGEMLYDRDDVDLSGIMWSRERKKLLGATYYTEKNQRHFFDDRTKELFSRLESRFPGYSVGISSMSRDERKMIVSVASDRMPGKLYYHDLDQPEEFRLVADLYPWIDESYMAEMKPISYVTDDGLTIHGYLTLPVGVPAKDLPVVVNPHGGPEVRDTWGYSPEVQFLANRGVAVLQVNYRISTGYGKDFWMAGFKQWGRKHQDDITDGVKWLIEQGIGDPDRIAIYGASYGGYATLMGLIRTPDLYACGIDYVGVANLFTLLESIPPYWELARQKMYETIGHPERDAELFKEISPVFHADKIVAPLFIAQGANDPRVKKAESDQMVEAMRARGIEVQYMVKDDEGHGFRNQENRFDFYRAMESFLTEHLKLKN</sequence>
<dbReference type="GO" id="GO:0004177">
    <property type="term" value="F:aminopeptidase activity"/>
    <property type="evidence" value="ECO:0007669"/>
    <property type="project" value="UniProtKB-KW"/>
</dbReference>
<dbReference type="RefSeq" id="WP_234986099.1">
    <property type="nucleotide sequence ID" value="NZ_FXBB01000003.1"/>
</dbReference>
<dbReference type="InterPro" id="IPR011042">
    <property type="entry name" value="6-blade_b-propeller_TolB-like"/>
</dbReference>
<feature type="domain" description="Peptidase S9 prolyl oligopeptidase catalytic" evidence="3">
    <location>
        <begin position="416"/>
        <end position="628"/>
    </location>
</feature>
<keyword evidence="4" id="KW-0645">Protease</keyword>
<accession>A0A1X7IJE1</accession>
<dbReference type="InterPro" id="IPR001375">
    <property type="entry name" value="Peptidase_S9_cat"/>
</dbReference>